<dbReference type="InterPro" id="IPR050793">
    <property type="entry name" value="CMP-NeuNAc_synthase"/>
</dbReference>
<dbReference type="InterPro" id="IPR003329">
    <property type="entry name" value="Cytidylyl_trans"/>
</dbReference>
<name>A0ABT4BPS9_9FIRM</name>
<keyword evidence="1" id="KW-0548">Nucleotidyltransferase</keyword>
<protein>
    <submittedName>
        <fullName evidence="1">Acylneuraminate cytidylyltransferase family protein</fullName>
    </submittedName>
</protein>
<reference evidence="1 2" key="1">
    <citation type="submission" date="2022-11" db="EMBL/GenBank/DDBJ databases">
        <authorList>
            <person name="Caiyu Z."/>
        </authorList>
    </citation>
    <scope>NUCLEOTIDE SEQUENCE [LARGE SCALE GENOMIC DNA]</scope>
    <source>
        <strain evidence="1 2">YR-4</strain>
    </source>
</reference>
<dbReference type="PANTHER" id="PTHR21485">
    <property type="entry name" value="HAD SUPERFAMILY MEMBERS CMAS AND KDSC"/>
    <property type="match status" value="1"/>
</dbReference>
<organism evidence="1 2">
    <name type="scientific">Caproiciproducens galactitolivorans</name>
    <dbReference type="NCBI Taxonomy" id="642589"/>
    <lineage>
        <taxon>Bacteria</taxon>
        <taxon>Bacillati</taxon>
        <taxon>Bacillota</taxon>
        <taxon>Clostridia</taxon>
        <taxon>Eubacteriales</taxon>
        <taxon>Acutalibacteraceae</taxon>
        <taxon>Caproiciproducens</taxon>
    </lineage>
</organism>
<proteinExistence type="predicted"/>
<dbReference type="SUPFAM" id="SSF53448">
    <property type="entry name" value="Nucleotide-diphospho-sugar transferases"/>
    <property type="match status" value="1"/>
</dbReference>
<dbReference type="Pfam" id="PF02348">
    <property type="entry name" value="CTP_transf_3"/>
    <property type="match status" value="1"/>
</dbReference>
<keyword evidence="2" id="KW-1185">Reference proteome</keyword>
<dbReference type="PANTHER" id="PTHR21485:SF6">
    <property type="entry name" value="N-ACYLNEURAMINATE CYTIDYLYLTRANSFERASE-RELATED"/>
    <property type="match status" value="1"/>
</dbReference>
<evidence type="ECO:0000313" key="1">
    <source>
        <dbReference type="EMBL" id="MCY1712896.1"/>
    </source>
</evidence>
<dbReference type="CDD" id="cd02513">
    <property type="entry name" value="CMP-NeuAc_Synthase"/>
    <property type="match status" value="1"/>
</dbReference>
<dbReference type="InterPro" id="IPR029044">
    <property type="entry name" value="Nucleotide-diphossugar_trans"/>
</dbReference>
<sequence>MKLLITICGRAGSKGVRNKNIKLFLGKPLLCYTIAAARLFREKSRADVDICVNSDSGQILNLAEEYDLACIKRPEELAQDDSPKVPVIRYSLQYMEEKLGKKYDFIMDLDITSPFRTVTDIENTIHKLTDQPEADVVFSVVPARRNPYFNMVEYKDGKFQKVLGGEYTARQQAPAVFDMNASIYGYRRNSLLNRLKNSPLDGVFDVIFMKDTAVLDIDSEEDFRLLEVLAHYFFKGEFKELYDYTCKM</sequence>
<accession>A0ABT4BPS9</accession>
<gene>
    <name evidence="1" type="ORF">OUY18_01325</name>
</gene>
<dbReference type="RefSeq" id="WP_268056902.1">
    <property type="nucleotide sequence ID" value="NZ_JAPOHA010000001.1"/>
</dbReference>
<keyword evidence="1" id="KW-0808">Transferase</keyword>
<dbReference type="GO" id="GO:0016779">
    <property type="term" value="F:nucleotidyltransferase activity"/>
    <property type="evidence" value="ECO:0007669"/>
    <property type="project" value="UniProtKB-KW"/>
</dbReference>
<dbReference type="Gene3D" id="3.90.550.10">
    <property type="entry name" value="Spore Coat Polysaccharide Biosynthesis Protein SpsA, Chain A"/>
    <property type="match status" value="1"/>
</dbReference>
<dbReference type="EMBL" id="JAPOHA010000001">
    <property type="protein sequence ID" value="MCY1712896.1"/>
    <property type="molecule type" value="Genomic_DNA"/>
</dbReference>
<comment type="caution">
    <text evidence="1">The sequence shown here is derived from an EMBL/GenBank/DDBJ whole genome shotgun (WGS) entry which is preliminary data.</text>
</comment>
<dbReference type="Proteomes" id="UP001082703">
    <property type="component" value="Unassembled WGS sequence"/>
</dbReference>
<evidence type="ECO:0000313" key="2">
    <source>
        <dbReference type="Proteomes" id="UP001082703"/>
    </source>
</evidence>